<dbReference type="EMBL" id="DF142893">
    <property type="protein sequence ID" value="GAA48514.1"/>
    <property type="molecule type" value="Genomic_DNA"/>
</dbReference>
<organism evidence="9 10">
    <name type="scientific">Clonorchis sinensis</name>
    <name type="common">Chinese liver fluke</name>
    <dbReference type="NCBI Taxonomy" id="79923"/>
    <lineage>
        <taxon>Eukaryota</taxon>
        <taxon>Metazoa</taxon>
        <taxon>Spiralia</taxon>
        <taxon>Lophotrochozoa</taxon>
        <taxon>Platyhelminthes</taxon>
        <taxon>Trematoda</taxon>
        <taxon>Digenea</taxon>
        <taxon>Opisthorchiida</taxon>
        <taxon>Opisthorchiata</taxon>
        <taxon>Opisthorchiidae</taxon>
        <taxon>Clonorchis</taxon>
    </lineage>
</organism>
<dbReference type="CDD" id="cd17688">
    <property type="entry name" value="RUN_SGSM3"/>
    <property type="match status" value="1"/>
</dbReference>
<dbReference type="SMART" id="SM00326">
    <property type="entry name" value="SH3"/>
    <property type="match status" value="1"/>
</dbReference>
<dbReference type="InterPro" id="IPR004012">
    <property type="entry name" value="Run_dom"/>
</dbReference>
<feature type="compositionally biased region" description="Polar residues" evidence="5">
    <location>
        <begin position="449"/>
        <end position="465"/>
    </location>
</feature>
<feature type="domain" description="RUN" evidence="8">
    <location>
        <begin position="609"/>
        <end position="773"/>
    </location>
</feature>
<dbReference type="InterPro" id="IPR000195">
    <property type="entry name" value="Rab-GAP-TBC_dom"/>
</dbReference>
<dbReference type="Gene3D" id="1.10.472.80">
    <property type="entry name" value="Ypt/Rab-GAP domain of gyp1p, domain 3"/>
    <property type="match status" value="1"/>
</dbReference>
<keyword evidence="2 4" id="KW-0728">SH3 domain</keyword>
<accession>G7Y6B0</accession>
<dbReference type="PANTHER" id="PTHR47219:SF13">
    <property type="entry name" value="RUN AND TBC1 DOMAIN-CONTAINING PROTEIN 3"/>
    <property type="match status" value="1"/>
</dbReference>
<dbReference type="Proteomes" id="UP000008909">
    <property type="component" value="Unassembled WGS sequence"/>
</dbReference>
<dbReference type="InterPro" id="IPR035969">
    <property type="entry name" value="Rab-GAP_TBC_sf"/>
</dbReference>
<dbReference type="SMART" id="SM00164">
    <property type="entry name" value="TBC"/>
    <property type="match status" value="1"/>
</dbReference>
<dbReference type="Pfam" id="PF02759">
    <property type="entry name" value="RUN"/>
    <property type="match status" value="1"/>
</dbReference>
<dbReference type="Gene3D" id="1.20.58.900">
    <property type="match status" value="1"/>
</dbReference>
<proteinExistence type="inferred from homology"/>
<reference evidence="9" key="1">
    <citation type="journal article" date="2011" name="Genome Biol.">
        <title>The draft genome of the carcinogenic human liver fluke Clonorchis sinensis.</title>
        <authorList>
            <person name="Wang X."/>
            <person name="Chen W."/>
            <person name="Huang Y."/>
            <person name="Sun J."/>
            <person name="Men J."/>
            <person name="Liu H."/>
            <person name="Luo F."/>
            <person name="Guo L."/>
            <person name="Lv X."/>
            <person name="Deng C."/>
            <person name="Zhou C."/>
            <person name="Fan Y."/>
            <person name="Li X."/>
            <person name="Huang L."/>
            <person name="Hu Y."/>
            <person name="Liang C."/>
            <person name="Hu X."/>
            <person name="Xu J."/>
            <person name="Yu X."/>
        </authorList>
    </citation>
    <scope>NUCLEOTIDE SEQUENCE [LARGE SCALE GENOMIC DNA]</scope>
    <source>
        <strain evidence="9">Henan</strain>
    </source>
</reference>
<dbReference type="PRINTS" id="PR00452">
    <property type="entry name" value="SH3DOMAIN"/>
</dbReference>
<feature type="domain" description="SH3" evidence="6">
    <location>
        <begin position="534"/>
        <end position="593"/>
    </location>
</feature>
<reference key="2">
    <citation type="submission" date="2011-10" db="EMBL/GenBank/DDBJ databases">
        <title>The genome and transcriptome sequence of Clonorchis sinensis provide insights into the carcinogenic liver fluke.</title>
        <authorList>
            <person name="Wang X."/>
            <person name="Huang Y."/>
            <person name="Chen W."/>
            <person name="Liu H."/>
            <person name="Guo L."/>
            <person name="Chen Y."/>
            <person name="Luo F."/>
            <person name="Zhou W."/>
            <person name="Sun J."/>
            <person name="Mao Q."/>
            <person name="Liang P."/>
            <person name="Zhou C."/>
            <person name="Tian Y."/>
            <person name="Men J."/>
            <person name="Lv X."/>
            <person name="Huang L."/>
            <person name="Zhou J."/>
            <person name="Hu Y."/>
            <person name="Li R."/>
            <person name="Zhang F."/>
            <person name="Lei H."/>
            <person name="Li X."/>
            <person name="Hu X."/>
            <person name="Liang C."/>
            <person name="Xu J."/>
            <person name="Wu Z."/>
            <person name="Yu X."/>
        </authorList>
    </citation>
    <scope>NUCLEOTIDE SEQUENCE</scope>
    <source>
        <strain>Henan</strain>
    </source>
</reference>
<gene>
    <name evidence="9" type="ORF">CLF_101701</name>
</gene>
<dbReference type="AlphaFoldDB" id="G7Y6B0"/>
<dbReference type="SMART" id="SM00593">
    <property type="entry name" value="RUN"/>
    <property type="match status" value="1"/>
</dbReference>
<dbReference type="InterPro" id="IPR001452">
    <property type="entry name" value="SH3_domain"/>
</dbReference>
<name>G7Y6B0_CLOSI</name>
<evidence type="ECO:0000256" key="4">
    <source>
        <dbReference type="PROSITE-ProRule" id="PRU00192"/>
    </source>
</evidence>
<evidence type="ECO:0000259" key="8">
    <source>
        <dbReference type="PROSITE" id="PS50826"/>
    </source>
</evidence>
<dbReference type="PANTHER" id="PTHR47219">
    <property type="entry name" value="RAB GTPASE-ACTIVATING PROTEIN 1-LIKE"/>
    <property type="match status" value="1"/>
</dbReference>
<evidence type="ECO:0000256" key="2">
    <source>
        <dbReference type="ARBA" id="ARBA00022443"/>
    </source>
</evidence>
<sequence>MWQSATDREPQFKATVRSGAYNLIPITPWYWHTRQFVSFKPSQDLVDLECADDIALVFGDKDVAQGLLNKLTATTPCFAPTMVDTLASREEDIGTARSIENARSNAHPFEVTQIVPFSALIPSLRPSFSYFNKDVTQEEEENVADRSDTGTKRRFNEFGFSIPDFGKLNTKDLFRTMPNNACFSSSHSTGISRLRRVLRSLAWLYVDVGYCQGMGLIAANLLLCMEEETAFWMMCSIIEDLLPPSYYSSISLLGVQADQAVLCHLLPRYLPEVDSLLKDHGIELSLITLQWFLTLYASVCPTPVTFRIWDLFFYEGSVVLFRIALALLTMKKPELMNLDNPVQIFNLLSSAPGTVTDVNELIRVAYSLDEEYLDASSVSSLRRHYLAQLMVEESALLQPDSRPNLPKQYLAKRQLKRPRSAFSQFLHAVALSSSPSRRFANMAVPFRDPQQQSSERQSPDYSRSAHNGEAEPEDPKLKNVRQTEILVELKQAILMIVRHFRLCDPQHADASSQADYSMESHRLDLETYVQVAQHRRRRAKALMDFERQEPDELGFSKNDIITIINSDDEHCWVGELDGVRGWFPANFVELLDERGKNYSSAGDDAVNQNIASLVRGGLCTALSAVFTHGLRRPRLLGESGCHPWHFIEEAAAKEVERDFASVYSRLVLCKTFRLDEEGKVLSPEEVLYRAIHSINMSHDLAQAHMDVKFRSLVCYGLNEQLLHMWMETLCSSVKVVEKWYYPWSYLRSPGWVQIKCELRVLSQFAFHLSPIYELATNRLDTASETNSKTTSSRKPTRSMVTVNSLVDAVGAKPLRRLTKAAVAKDPMNDPPSIVSSFLSNTSTQDNSKELERTYRMVAGNTGDIPMPDIIIIDSMTSVFNTDGSLPYVSRLYVGWDSVKAPRPKQEDD</sequence>
<dbReference type="SUPFAM" id="SSF50044">
    <property type="entry name" value="SH3-domain"/>
    <property type="match status" value="1"/>
</dbReference>
<dbReference type="GO" id="GO:0031267">
    <property type="term" value="F:small GTPase binding"/>
    <property type="evidence" value="ECO:0007669"/>
    <property type="project" value="TreeGrafter"/>
</dbReference>
<dbReference type="InterPro" id="IPR037213">
    <property type="entry name" value="Run_dom_sf"/>
</dbReference>
<dbReference type="GO" id="GO:0005096">
    <property type="term" value="F:GTPase activator activity"/>
    <property type="evidence" value="ECO:0007669"/>
    <property type="project" value="TreeGrafter"/>
</dbReference>
<comment type="similarity">
    <text evidence="1">Belongs to the small G protein signaling modulator family.</text>
</comment>
<dbReference type="PROSITE" id="PS50086">
    <property type="entry name" value="TBC_RABGAP"/>
    <property type="match status" value="1"/>
</dbReference>
<evidence type="ECO:0000256" key="3">
    <source>
        <dbReference type="ARBA" id="ARBA00030864"/>
    </source>
</evidence>
<dbReference type="Pfam" id="PF00566">
    <property type="entry name" value="RabGAP-TBC"/>
    <property type="match status" value="1"/>
</dbReference>
<feature type="region of interest" description="Disordered" evidence="5">
    <location>
        <begin position="445"/>
        <end position="478"/>
    </location>
</feature>
<evidence type="ECO:0000313" key="9">
    <source>
        <dbReference type="EMBL" id="GAA48514.1"/>
    </source>
</evidence>
<evidence type="ECO:0000256" key="1">
    <source>
        <dbReference type="ARBA" id="ARBA00006296"/>
    </source>
</evidence>
<dbReference type="SUPFAM" id="SSF140741">
    <property type="entry name" value="RUN domain-like"/>
    <property type="match status" value="1"/>
</dbReference>
<dbReference type="InterPro" id="IPR050302">
    <property type="entry name" value="Rab_GAP_TBC_domain"/>
</dbReference>
<feature type="compositionally biased region" description="Basic and acidic residues" evidence="5">
    <location>
        <begin position="466"/>
        <end position="477"/>
    </location>
</feature>
<evidence type="ECO:0000313" key="10">
    <source>
        <dbReference type="Proteomes" id="UP000008909"/>
    </source>
</evidence>
<protein>
    <recommendedName>
        <fullName evidence="3">RUN and TBC1 domain-containing protein 3</fullName>
    </recommendedName>
</protein>
<evidence type="ECO:0000256" key="5">
    <source>
        <dbReference type="SAM" id="MobiDB-lite"/>
    </source>
</evidence>
<dbReference type="PROSITE" id="PS50826">
    <property type="entry name" value="RUN"/>
    <property type="match status" value="1"/>
</dbReference>
<feature type="domain" description="Rab-GAP TBC" evidence="7">
    <location>
        <begin position="148"/>
        <end position="316"/>
    </location>
</feature>
<keyword evidence="10" id="KW-1185">Reference proteome</keyword>
<dbReference type="InterPro" id="IPR036028">
    <property type="entry name" value="SH3-like_dom_sf"/>
</dbReference>
<dbReference type="SUPFAM" id="SSF47923">
    <property type="entry name" value="Ypt/Rab-GAP domain of gyp1p"/>
    <property type="match status" value="2"/>
</dbReference>
<dbReference type="PROSITE" id="PS50002">
    <property type="entry name" value="SH3"/>
    <property type="match status" value="1"/>
</dbReference>
<dbReference type="Pfam" id="PF00018">
    <property type="entry name" value="SH3_1"/>
    <property type="match status" value="1"/>
</dbReference>
<dbReference type="FunFam" id="1.10.472.80:FF:000012">
    <property type="entry name" value="Small G protein signaling modulator 3"/>
    <property type="match status" value="1"/>
</dbReference>
<dbReference type="Gene3D" id="1.10.8.270">
    <property type="entry name" value="putative rabgap domain of human tbc1 domain family member 14 like domains"/>
    <property type="match status" value="1"/>
</dbReference>
<dbReference type="FunFam" id="2.30.30.40:FF:000072">
    <property type="entry name" value="Unconventional Myosin IB"/>
    <property type="match status" value="1"/>
</dbReference>
<evidence type="ECO:0000259" key="7">
    <source>
        <dbReference type="PROSITE" id="PS50086"/>
    </source>
</evidence>
<evidence type="ECO:0000259" key="6">
    <source>
        <dbReference type="PROSITE" id="PS50002"/>
    </source>
</evidence>